<accession>A0A6I0LD63</accession>
<comment type="caution">
    <text evidence="2">The sequence shown here is derived from an EMBL/GenBank/DDBJ whole genome shotgun (WGS) entry which is preliminary data.</text>
</comment>
<keyword evidence="1" id="KW-0472">Membrane</keyword>
<feature type="transmembrane region" description="Helical" evidence="1">
    <location>
        <begin position="135"/>
        <end position="155"/>
    </location>
</feature>
<organism evidence="2 3">
    <name type="scientific">Bacteroides uniformis</name>
    <dbReference type="NCBI Taxonomy" id="820"/>
    <lineage>
        <taxon>Bacteria</taxon>
        <taxon>Pseudomonadati</taxon>
        <taxon>Bacteroidota</taxon>
        <taxon>Bacteroidia</taxon>
        <taxon>Bacteroidales</taxon>
        <taxon>Bacteroidaceae</taxon>
        <taxon>Bacteroides</taxon>
    </lineage>
</organism>
<dbReference type="Proteomes" id="UP000487989">
    <property type="component" value="Unassembled WGS sequence"/>
</dbReference>
<name>A0A6I0LD63_BACUN</name>
<dbReference type="RefSeq" id="WP_151882026.1">
    <property type="nucleotide sequence ID" value="NZ_WCTH01000011.1"/>
</dbReference>
<keyword evidence="1" id="KW-0812">Transmembrane</keyword>
<evidence type="ECO:0000313" key="2">
    <source>
        <dbReference type="EMBL" id="KAB4248410.1"/>
    </source>
</evidence>
<keyword evidence="1" id="KW-1133">Transmembrane helix</keyword>
<dbReference type="AlphaFoldDB" id="A0A6I0LD63"/>
<gene>
    <name evidence="2" type="ORF">GAP48_18855</name>
</gene>
<reference evidence="2 3" key="1">
    <citation type="journal article" date="2019" name="Nat. Med.">
        <title>A library of human gut bacterial isolates paired with longitudinal multiomics data enables mechanistic microbiome research.</title>
        <authorList>
            <person name="Poyet M."/>
            <person name="Groussin M."/>
            <person name="Gibbons S.M."/>
            <person name="Avila-Pacheco J."/>
            <person name="Jiang X."/>
            <person name="Kearney S.M."/>
            <person name="Perrotta A.R."/>
            <person name="Berdy B."/>
            <person name="Zhao S."/>
            <person name="Lieberman T.D."/>
            <person name="Swanson P.K."/>
            <person name="Smith M."/>
            <person name="Roesemann S."/>
            <person name="Alexander J.E."/>
            <person name="Rich S.A."/>
            <person name="Livny J."/>
            <person name="Vlamakis H."/>
            <person name="Clish C."/>
            <person name="Bullock K."/>
            <person name="Deik A."/>
            <person name="Scott J."/>
            <person name="Pierce K.A."/>
            <person name="Xavier R.J."/>
            <person name="Alm E.J."/>
        </authorList>
    </citation>
    <scope>NUCLEOTIDE SEQUENCE [LARGE SCALE GENOMIC DNA]</scope>
    <source>
        <strain evidence="2 3">BIOML-A3</strain>
    </source>
</reference>
<sequence length="156" mass="18778">MNKIKFRYKFDSSAYVVDEKYFLEIERMAKMNAEKIETLAEKKFRSYLSNGMNHIKLEFKIRGVEELRGRHVISELNYGERGYPMSVPEKIKCAIVDDITGYVEKKFEHYKDDCQKLFDKIYKQSKEKNKKKIRFWQSLSVITFFLLLIECIYKII</sequence>
<proteinExistence type="predicted"/>
<protein>
    <submittedName>
        <fullName evidence="2">Uncharacterized protein</fullName>
    </submittedName>
</protein>
<evidence type="ECO:0000313" key="3">
    <source>
        <dbReference type="Proteomes" id="UP000487989"/>
    </source>
</evidence>
<evidence type="ECO:0000256" key="1">
    <source>
        <dbReference type="SAM" id="Phobius"/>
    </source>
</evidence>
<dbReference type="EMBL" id="WCTJ01000039">
    <property type="protein sequence ID" value="KAB4248410.1"/>
    <property type="molecule type" value="Genomic_DNA"/>
</dbReference>